<reference evidence="1 2" key="2">
    <citation type="journal article" date="2022" name="Mol. Ecol. Resour.">
        <title>The genomes of chicory, endive, great burdock and yacon provide insights into Asteraceae paleo-polyploidization history and plant inulin production.</title>
        <authorList>
            <person name="Fan W."/>
            <person name="Wang S."/>
            <person name="Wang H."/>
            <person name="Wang A."/>
            <person name="Jiang F."/>
            <person name="Liu H."/>
            <person name="Zhao H."/>
            <person name="Xu D."/>
            <person name="Zhang Y."/>
        </authorList>
    </citation>
    <scope>NUCLEOTIDE SEQUENCE [LARGE SCALE GENOMIC DNA]</scope>
    <source>
        <strain evidence="2">cv. Punajuju</strain>
        <tissue evidence="1">Leaves</tissue>
    </source>
</reference>
<dbReference type="EMBL" id="CM042014">
    <property type="protein sequence ID" value="KAI3724567.1"/>
    <property type="molecule type" value="Genomic_DNA"/>
</dbReference>
<evidence type="ECO:0000313" key="2">
    <source>
        <dbReference type="Proteomes" id="UP001055811"/>
    </source>
</evidence>
<comment type="caution">
    <text evidence="1">The sequence shown here is derived from an EMBL/GenBank/DDBJ whole genome shotgun (WGS) entry which is preliminary data.</text>
</comment>
<reference evidence="2" key="1">
    <citation type="journal article" date="2022" name="Mol. Ecol. Resour.">
        <title>The genomes of chicory, endive, great burdock and yacon provide insights into Asteraceae palaeo-polyploidization history and plant inulin production.</title>
        <authorList>
            <person name="Fan W."/>
            <person name="Wang S."/>
            <person name="Wang H."/>
            <person name="Wang A."/>
            <person name="Jiang F."/>
            <person name="Liu H."/>
            <person name="Zhao H."/>
            <person name="Xu D."/>
            <person name="Zhang Y."/>
        </authorList>
    </citation>
    <scope>NUCLEOTIDE SEQUENCE [LARGE SCALE GENOMIC DNA]</scope>
    <source>
        <strain evidence="2">cv. Punajuju</strain>
    </source>
</reference>
<gene>
    <name evidence="1" type="ORF">L2E82_36348</name>
</gene>
<evidence type="ECO:0000313" key="1">
    <source>
        <dbReference type="EMBL" id="KAI3724567.1"/>
    </source>
</evidence>
<protein>
    <submittedName>
        <fullName evidence="1">Uncharacterized protein</fullName>
    </submittedName>
</protein>
<accession>A0ACB9BRE6</accession>
<sequence>MEKDNMEPGGGTEQHDDEINQRNELDNKGKGVVGNENMGDHEEEEGLSVDCGNRRTESPWGVGAKGSEIPRLNQTIPMENSMEENNIGVNENPTPGDPILKCIQELEDKEFGKDNDNGNDEDVECSQIHGEDLPSQTPGEVNISQTFDLNNEPNDSQGSLGIAGEDDIGDCRIQKSKNKEKKKNQ</sequence>
<dbReference type="Proteomes" id="UP001055811">
    <property type="component" value="Linkage Group LG06"/>
</dbReference>
<keyword evidence="2" id="KW-1185">Reference proteome</keyword>
<proteinExistence type="predicted"/>
<name>A0ACB9BRE6_CICIN</name>
<organism evidence="1 2">
    <name type="scientific">Cichorium intybus</name>
    <name type="common">Chicory</name>
    <dbReference type="NCBI Taxonomy" id="13427"/>
    <lineage>
        <taxon>Eukaryota</taxon>
        <taxon>Viridiplantae</taxon>
        <taxon>Streptophyta</taxon>
        <taxon>Embryophyta</taxon>
        <taxon>Tracheophyta</taxon>
        <taxon>Spermatophyta</taxon>
        <taxon>Magnoliopsida</taxon>
        <taxon>eudicotyledons</taxon>
        <taxon>Gunneridae</taxon>
        <taxon>Pentapetalae</taxon>
        <taxon>asterids</taxon>
        <taxon>campanulids</taxon>
        <taxon>Asterales</taxon>
        <taxon>Asteraceae</taxon>
        <taxon>Cichorioideae</taxon>
        <taxon>Cichorieae</taxon>
        <taxon>Cichoriinae</taxon>
        <taxon>Cichorium</taxon>
    </lineage>
</organism>